<proteinExistence type="predicted"/>
<dbReference type="InterPro" id="IPR036640">
    <property type="entry name" value="ABC1_TM_sf"/>
</dbReference>
<feature type="domain" description="ABC transmembrane type-1" evidence="9">
    <location>
        <begin position="22"/>
        <end position="304"/>
    </location>
</feature>
<dbReference type="PROSITE" id="PS00211">
    <property type="entry name" value="ABC_TRANSPORTER_1"/>
    <property type="match status" value="1"/>
</dbReference>
<dbReference type="CDD" id="cd07346">
    <property type="entry name" value="ABC_6TM_exporters"/>
    <property type="match status" value="1"/>
</dbReference>
<dbReference type="PROSITE" id="PS50929">
    <property type="entry name" value="ABC_TM1F"/>
    <property type="match status" value="1"/>
</dbReference>
<dbReference type="Gene3D" id="1.20.1560.10">
    <property type="entry name" value="ABC transporter type 1, transmembrane domain"/>
    <property type="match status" value="1"/>
</dbReference>
<dbReference type="SMART" id="SM00382">
    <property type="entry name" value="AAA"/>
    <property type="match status" value="1"/>
</dbReference>
<dbReference type="Pfam" id="PF00005">
    <property type="entry name" value="ABC_tran"/>
    <property type="match status" value="1"/>
</dbReference>
<name>F1Z7Z5_9SPHN</name>
<dbReference type="CDD" id="cd03228">
    <property type="entry name" value="ABCC_MRP_Like"/>
    <property type="match status" value="1"/>
</dbReference>
<dbReference type="InterPro" id="IPR003593">
    <property type="entry name" value="AAA+_ATPase"/>
</dbReference>
<dbReference type="InParanoid" id="F1Z7Z5"/>
<dbReference type="Pfam" id="PF00664">
    <property type="entry name" value="ABC_membrane"/>
    <property type="match status" value="1"/>
</dbReference>
<evidence type="ECO:0000256" key="3">
    <source>
        <dbReference type="ARBA" id="ARBA00022741"/>
    </source>
</evidence>
<feature type="domain" description="ABC transporter" evidence="8">
    <location>
        <begin position="338"/>
        <end position="557"/>
    </location>
</feature>
<dbReference type="eggNOG" id="COG2274">
    <property type="taxonomic scope" value="Bacteria"/>
</dbReference>
<dbReference type="InterPro" id="IPR017871">
    <property type="entry name" value="ABC_transporter-like_CS"/>
</dbReference>
<dbReference type="SUPFAM" id="SSF52540">
    <property type="entry name" value="P-loop containing nucleoside triphosphate hydrolases"/>
    <property type="match status" value="1"/>
</dbReference>
<feature type="transmembrane region" description="Helical" evidence="7">
    <location>
        <begin position="57"/>
        <end position="75"/>
    </location>
</feature>
<dbReference type="PROSITE" id="PS50893">
    <property type="entry name" value="ABC_TRANSPORTER_2"/>
    <property type="match status" value="1"/>
</dbReference>
<keyword evidence="2 7" id="KW-0812">Transmembrane</keyword>
<evidence type="ECO:0000256" key="4">
    <source>
        <dbReference type="ARBA" id="ARBA00022840"/>
    </source>
</evidence>
<reference evidence="10 11" key="1">
    <citation type="journal article" date="2012" name="J. Bacteriol.">
        <title>Draft Genome Sequence of Novosphingobium nitrogenifigens Y88T.</title>
        <authorList>
            <person name="Strabala T.J."/>
            <person name="Macdonald L."/>
            <person name="Liu V."/>
            <person name="Smit A.M."/>
        </authorList>
    </citation>
    <scope>NUCLEOTIDE SEQUENCE [LARGE SCALE GENOMIC DNA]</scope>
    <source>
        <strain evidence="10 11">DSM 19370</strain>
    </source>
</reference>
<dbReference type="SUPFAM" id="SSF90123">
    <property type="entry name" value="ABC transporter transmembrane region"/>
    <property type="match status" value="1"/>
</dbReference>
<gene>
    <name evidence="10" type="ORF">Y88_1292</name>
</gene>
<feature type="transmembrane region" description="Helical" evidence="7">
    <location>
        <begin position="20"/>
        <end position="37"/>
    </location>
</feature>
<feature type="transmembrane region" description="Helical" evidence="7">
    <location>
        <begin position="137"/>
        <end position="156"/>
    </location>
</feature>
<protein>
    <submittedName>
        <fullName evidence="10">ABC transporter related protein</fullName>
    </submittedName>
</protein>
<dbReference type="AlphaFoldDB" id="F1Z7Z5"/>
<dbReference type="STRING" id="983920.Y88_1292"/>
<dbReference type="InterPro" id="IPR027417">
    <property type="entry name" value="P-loop_NTPase"/>
</dbReference>
<organism evidence="10 11">
    <name type="scientific">Novosphingobium nitrogenifigens DSM 19370</name>
    <dbReference type="NCBI Taxonomy" id="983920"/>
    <lineage>
        <taxon>Bacteria</taxon>
        <taxon>Pseudomonadati</taxon>
        <taxon>Pseudomonadota</taxon>
        <taxon>Alphaproteobacteria</taxon>
        <taxon>Sphingomonadales</taxon>
        <taxon>Sphingomonadaceae</taxon>
        <taxon>Novosphingobium</taxon>
    </lineage>
</organism>
<dbReference type="Proteomes" id="UP000004728">
    <property type="component" value="Unassembled WGS sequence"/>
</dbReference>
<dbReference type="InterPro" id="IPR003439">
    <property type="entry name" value="ABC_transporter-like_ATP-bd"/>
</dbReference>
<keyword evidence="11" id="KW-1185">Reference proteome</keyword>
<evidence type="ECO:0000259" key="8">
    <source>
        <dbReference type="PROSITE" id="PS50893"/>
    </source>
</evidence>
<evidence type="ECO:0000256" key="1">
    <source>
        <dbReference type="ARBA" id="ARBA00004651"/>
    </source>
</evidence>
<accession>F1Z7Z5</accession>
<dbReference type="InterPro" id="IPR011527">
    <property type="entry name" value="ABC1_TM_dom"/>
</dbReference>
<dbReference type="InterPro" id="IPR039421">
    <property type="entry name" value="Type_1_exporter"/>
</dbReference>
<evidence type="ECO:0000313" key="11">
    <source>
        <dbReference type="Proteomes" id="UP000004728"/>
    </source>
</evidence>
<dbReference type="Gene3D" id="3.40.50.300">
    <property type="entry name" value="P-loop containing nucleotide triphosphate hydrolases"/>
    <property type="match status" value="1"/>
</dbReference>
<dbReference type="PANTHER" id="PTHR43394:SF1">
    <property type="entry name" value="ATP-BINDING CASSETTE SUB-FAMILY B MEMBER 10, MITOCHONDRIAL"/>
    <property type="match status" value="1"/>
</dbReference>
<keyword evidence="5 7" id="KW-1133">Transmembrane helix</keyword>
<dbReference type="PANTHER" id="PTHR43394">
    <property type="entry name" value="ATP-DEPENDENT PERMEASE MDL1, MITOCHONDRIAL"/>
    <property type="match status" value="1"/>
</dbReference>
<comment type="caution">
    <text evidence="10">The sequence shown here is derived from an EMBL/GenBank/DDBJ whole genome shotgun (WGS) entry which is preliminary data.</text>
</comment>
<evidence type="ECO:0000256" key="7">
    <source>
        <dbReference type="SAM" id="Phobius"/>
    </source>
</evidence>
<dbReference type="EMBL" id="AEWJ01000037">
    <property type="protein sequence ID" value="EGD59230.1"/>
    <property type="molecule type" value="Genomic_DNA"/>
</dbReference>
<dbReference type="GO" id="GO:0015421">
    <property type="term" value="F:ABC-type oligopeptide transporter activity"/>
    <property type="evidence" value="ECO:0007669"/>
    <property type="project" value="TreeGrafter"/>
</dbReference>
<evidence type="ECO:0000256" key="5">
    <source>
        <dbReference type="ARBA" id="ARBA00022989"/>
    </source>
</evidence>
<evidence type="ECO:0000259" key="9">
    <source>
        <dbReference type="PROSITE" id="PS50929"/>
    </source>
</evidence>
<evidence type="ECO:0000313" key="10">
    <source>
        <dbReference type="EMBL" id="EGD59230.1"/>
    </source>
</evidence>
<dbReference type="GO" id="GO:0005524">
    <property type="term" value="F:ATP binding"/>
    <property type="evidence" value="ECO:0007669"/>
    <property type="project" value="UniProtKB-KW"/>
</dbReference>
<keyword evidence="3" id="KW-0547">Nucleotide-binding</keyword>
<feature type="transmembrane region" description="Helical" evidence="7">
    <location>
        <begin position="162"/>
        <end position="179"/>
    </location>
</feature>
<evidence type="ECO:0000256" key="6">
    <source>
        <dbReference type="ARBA" id="ARBA00023136"/>
    </source>
</evidence>
<keyword evidence="6 7" id="KW-0472">Membrane</keyword>
<feature type="transmembrane region" description="Helical" evidence="7">
    <location>
        <begin position="243"/>
        <end position="266"/>
    </location>
</feature>
<dbReference type="HOGENOM" id="CLU_000604_84_3_5"/>
<dbReference type="GO" id="GO:0005886">
    <property type="term" value="C:plasma membrane"/>
    <property type="evidence" value="ECO:0007669"/>
    <property type="project" value="UniProtKB-SubCell"/>
</dbReference>
<sequence>MADWRTYRRLLPWIMPYRGRLAVVLLINLVATAVGLVQPWLSKLMIDEALLRHDFSALVRIALMVLGATVGGALLNVLSSYSYVALSASMLFDIRVALLVHLQRLSPRFYARFRLGDLMSRINNDVSDVQRAAGDTLLAVLGNVLFLAGSLAMMVWLDWRLFVVGTVLVPVAVLVFVRLQRRLVDITQTMRERGADLGSFLVDTVMGMRVVTALGGERHEADRFAARNRAFVAAMLRMQLGSFLAGALPGALLAATSAAVTLYGGWRILSGEMTIGTLVAFMAYHARLFAPVQALLGLSAGLASTRVALARIFELFDTPPDVVEAEDPLVLPQGPLSLTFEGVHFRHDRDAVLAGVDFAVPAGATVAILGESGAGKSTLADLIVRFRDPDAGRVLIGGIDVRDLALGDLRRGVVLIDQTPFLFNATVAENIGFACADAGEGEIAAAAQAAGLGPLLARLPQGLSTPVGERGLALSAGERQRIALARAMLRKPGVLVLDEPSAALDAETERRVAEGVRAAMPEATLIVITHKPALAAMADMVVTLQAGRALVERRADG</sequence>
<keyword evidence="4" id="KW-0067">ATP-binding</keyword>
<comment type="subcellular location">
    <subcellularLocation>
        <location evidence="1">Cell membrane</location>
        <topology evidence="1">Multi-pass membrane protein</topology>
    </subcellularLocation>
</comment>
<dbReference type="GO" id="GO:0016887">
    <property type="term" value="F:ATP hydrolysis activity"/>
    <property type="evidence" value="ECO:0007669"/>
    <property type="project" value="InterPro"/>
</dbReference>
<evidence type="ECO:0000256" key="2">
    <source>
        <dbReference type="ARBA" id="ARBA00022692"/>
    </source>
</evidence>